<dbReference type="RefSeq" id="WP_109891959.1">
    <property type="nucleotide sequence ID" value="NZ_CP029550.1"/>
</dbReference>
<dbReference type="Pfam" id="PF05159">
    <property type="entry name" value="Capsule_synth"/>
    <property type="match status" value="1"/>
</dbReference>
<dbReference type="Proteomes" id="UP000245926">
    <property type="component" value="Chromosome"/>
</dbReference>
<name>A0A2U8W807_9HYPH</name>
<keyword evidence="2" id="KW-1185">Reference proteome</keyword>
<dbReference type="KEGG" id="mets:DK389_19320"/>
<dbReference type="CDD" id="cd16439">
    <property type="entry name" value="beta_Kdo_transferase_KpsC_2"/>
    <property type="match status" value="1"/>
</dbReference>
<accession>A0A2U8W807</accession>
<dbReference type="EMBL" id="CP029550">
    <property type="protein sequence ID" value="AWN42257.1"/>
    <property type="molecule type" value="Genomic_DNA"/>
</dbReference>
<organism evidence="1 2">
    <name type="scientific">Methylobacterium durans</name>
    <dbReference type="NCBI Taxonomy" id="2202825"/>
    <lineage>
        <taxon>Bacteria</taxon>
        <taxon>Pseudomonadati</taxon>
        <taxon>Pseudomonadota</taxon>
        <taxon>Alphaproteobacteria</taxon>
        <taxon>Hyphomicrobiales</taxon>
        <taxon>Methylobacteriaceae</taxon>
        <taxon>Methylobacterium</taxon>
    </lineage>
</organism>
<protein>
    <submittedName>
        <fullName evidence="1">Capsular biosynthesis protein</fullName>
    </submittedName>
</protein>
<dbReference type="GO" id="GO:0000271">
    <property type="term" value="P:polysaccharide biosynthetic process"/>
    <property type="evidence" value="ECO:0007669"/>
    <property type="project" value="InterPro"/>
</dbReference>
<evidence type="ECO:0000313" key="1">
    <source>
        <dbReference type="EMBL" id="AWN42257.1"/>
    </source>
</evidence>
<dbReference type="OrthoDB" id="543755at2"/>
<sequence length="651" mass="69870">MQPNFPTAFFPTGPATAKLRAEIETATGARVASLWSGGATGAVWGRGNPAAALLRRLRRPGLIVEPGPLLSPYDTPARGMASLRIRHRGVPVGGQAPDGDLAASLRERGLYGRNLFPRSAGVTLDEIFGGRPTPALVLADGPAASSPARLRAFVKRVLAAYPAERLVVAGPDGAPGLGRHLSSRLAVLSDPVNPWLLFQRTGRVYVDRWETGCGPRLAGVETICLDGGGAAGTPSDAALFAAAFGTGVHYFDPWTRRPIGFGECLDHVTWLRDRFAGNDRRIVYVGVSGWKRPALDVFAAGPYGPPIHTMSAEDAVAAGMLHNARIRAWATREPAQLEARCAEVGLPLARIEDGFLRSVGLGASLQPGASIVVDDRGIYYDPRRESGLSVLLAQTRFPPDLVSRAGRLREAIVARRLSKYNVGLAAPALDVPEGRRLVLVPGQVEDDASVMYGSPHVRSNRDLLRAARARNPDAFVLFKPHPDVEAGFRPGAIPEEEALRLADRVVGGFSIVDLLDRVHHVETMTSLAGFEALIRGLTVAVHGRPFYSGWGLTEDLAPEADRGRRLGLDELVAGALILYPLYLDPVANKPCTPERLLDRLSAARDAAPRTALSIGRIAHATMRARYALLNPIVRRLRARRGVTRGPGGEPR</sequence>
<dbReference type="AlphaFoldDB" id="A0A2U8W807"/>
<gene>
    <name evidence="1" type="ORF">DK389_19320</name>
</gene>
<evidence type="ECO:0000313" key="2">
    <source>
        <dbReference type="Proteomes" id="UP000245926"/>
    </source>
</evidence>
<dbReference type="GO" id="GO:0015774">
    <property type="term" value="P:polysaccharide transport"/>
    <property type="evidence" value="ECO:0007669"/>
    <property type="project" value="InterPro"/>
</dbReference>
<proteinExistence type="predicted"/>
<reference evidence="2" key="1">
    <citation type="submission" date="2018-05" db="EMBL/GenBank/DDBJ databases">
        <title>Complete Genome Sequence of Methylobacterium sp. 17SD2-17.</title>
        <authorList>
            <person name="Srinivasan S."/>
        </authorList>
    </citation>
    <scope>NUCLEOTIDE SEQUENCE [LARGE SCALE GENOMIC DNA]</scope>
    <source>
        <strain evidence="2">17SD2-17</strain>
    </source>
</reference>
<dbReference type="InterPro" id="IPR007833">
    <property type="entry name" value="Capsule_polysaccharide_synth"/>
</dbReference>